<dbReference type="OrthoDB" id="413835at2759"/>
<reference evidence="1 2" key="2">
    <citation type="submission" date="2018-11" db="EMBL/GenBank/DDBJ databases">
        <authorList>
            <consortium name="Pathogen Informatics"/>
        </authorList>
    </citation>
    <scope>NUCLEOTIDE SEQUENCE [LARGE SCALE GENOMIC DNA]</scope>
    <source>
        <strain evidence="1 2">Egypt</strain>
    </source>
</reference>
<protein>
    <submittedName>
        <fullName evidence="3">Reverse transcriptase domain-containing protein</fullName>
    </submittedName>
</protein>
<keyword evidence="2" id="KW-1185">Reference proteome</keyword>
<dbReference type="WBParaSite" id="ECPE_0001499001-mRNA-1">
    <property type="protein sequence ID" value="ECPE_0001499001-mRNA-1"/>
    <property type="gene ID" value="ECPE_0001499001"/>
</dbReference>
<proteinExistence type="predicted"/>
<dbReference type="PANTHER" id="PTHR47027">
    <property type="entry name" value="REVERSE TRANSCRIPTASE DOMAIN-CONTAINING PROTEIN"/>
    <property type="match status" value="1"/>
</dbReference>
<gene>
    <name evidence="1" type="ORF">ECPE_LOCUS14949</name>
</gene>
<dbReference type="Proteomes" id="UP000272942">
    <property type="component" value="Unassembled WGS sequence"/>
</dbReference>
<evidence type="ECO:0000313" key="1">
    <source>
        <dbReference type="EMBL" id="VDP92221.1"/>
    </source>
</evidence>
<dbReference type="PANTHER" id="PTHR47027:SF20">
    <property type="entry name" value="REVERSE TRANSCRIPTASE-LIKE PROTEIN WITH RNA-DIRECTED DNA POLYMERASE DOMAIN"/>
    <property type="match status" value="1"/>
</dbReference>
<reference evidence="3" key="1">
    <citation type="submission" date="2016-06" db="UniProtKB">
        <authorList>
            <consortium name="WormBaseParasite"/>
        </authorList>
    </citation>
    <scope>IDENTIFICATION</scope>
</reference>
<evidence type="ECO:0000313" key="3">
    <source>
        <dbReference type="WBParaSite" id="ECPE_0001499001-mRNA-1"/>
    </source>
</evidence>
<dbReference type="EMBL" id="UZAN01059033">
    <property type="protein sequence ID" value="VDP92221.1"/>
    <property type="molecule type" value="Genomic_DNA"/>
</dbReference>
<evidence type="ECO:0000313" key="2">
    <source>
        <dbReference type="Proteomes" id="UP000272942"/>
    </source>
</evidence>
<name>A0A183B6W5_9TREM</name>
<accession>A0A183B6W5</accession>
<dbReference type="AlphaFoldDB" id="A0A183B6W5"/>
<sequence>MDTAYAFSAHTLPADPRDRTDITDLFTFELPIQLTEAYGIHQLVCFAVLAARQACVSGDLLSFHSYTCTLQALSSCEDNGIDLLPGGRLSDLEYAEDIVLLSEDPSKLQAFLDNLNASVAIFEHVDKFCYLSSYISPGGRITDEVSGRIQKARFAFANLRHLWRRRDIRLSVKSRVYAAAVRPVLLYGAL</sequence>
<organism evidence="3">
    <name type="scientific">Echinostoma caproni</name>
    <dbReference type="NCBI Taxonomy" id="27848"/>
    <lineage>
        <taxon>Eukaryota</taxon>
        <taxon>Metazoa</taxon>
        <taxon>Spiralia</taxon>
        <taxon>Lophotrochozoa</taxon>
        <taxon>Platyhelminthes</taxon>
        <taxon>Trematoda</taxon>
        <taxon>Digenea</taxon>
        <taxon>Plagiorchiida</taxon>
        <taxon>Echinostomata</taxon>
        <taxon>Echinostomatoidea</taxon>
        <taxon>Echinostomatidae</taxon>
        <taxon>Echinostoma</taxon>
    </lineage>
</organism>